<name>O80203_METM2</name>
<dbReference type="PIR" id="T12729">
    <property type="entry name" value="T12729"/>
</dbReference>
<sequence length="315" mass="35379">MLTIEDIRGGKPFEIVPKIDVPDLGRGVLSVDRFGEFVKAVRDSAVIIPEARIDNALKSYEKDISRLSLVLDVGPGRDETGQKLAPPESTAEVKTNTLYMREMVTKVVIHEDAIEDNIEGKAFEQKIVTLLGEGISYVLEKYYLHGDTSSSDPLLRMSDGWLKLASEKLTESDVDPEAEDWPMNLFDTMIESLPTPYRNNLPNMKFYVTWDIYRAYRDALKGRETGLGDQALTGANSILYDGRPVQYVPALEALNDGKSRALFVVPTQLVYGFWRNIKVVPDYDAEMRLTKYVASLRTDNHYEDEEGAVSATITV</sequence>
<proteinExistence type="predicted"/>
<dbReference type="EMBL" id="AF065411">
    <property type="protein sequence ID" value="AAC27052.1"/>
    <property type="molecule type" value="Genomic_DNA"/>
</dbReference>
<organism evidence="1 2">
    <name type="scientific">Methanobacterium phage psiM2</name>
    <name type="common">PsiM2</name>
    <dbReference type="NCBI Taxonomy" id="77048"/>
    <lineage>
        <taxon>Viruses</taxon>
        <taxon>Duplodnaviria</taxon>
        <taxon>Heunggongvirae</taxon>
        <taxon>Uroviricota</taxon>
        <taxon>Caudoviricetes</taxon>
        <taxon>Methanobavirales</taxon>
        <taxon>Leisingerviridae</taxon>
        <taxon>Psimunavirus</taxon>
        <taxon>Psimunavirus limi</taxon>
        <taxon>Psimunavirus psiM2</taxon>
    </lineage>
</organism>
<dbReference type="Proteomes" id="UP000001155">
    <property type="component" value="Segment"/>
</dbReference>
<dbReference type="GeneID" id="1261712"/>
<evidence type="ECO:0000313" key="2">
    <source>
        <dbReference type="Proteomes" id="UP000001155"/>
    </source>
</evidence>
<dbReference type="SUPFAM" id="SSF56563">
    <property type="entry name" value="Major capsid protein gp5"/>
    <property type="match status" value="1"/>
</dbReference>
<dbReference type="KEGG" id="vg:1261712"/>
<keyword evidence="2" id="KW-1185">Reference proteome</keyword>
<protein>
    <submittedName>
        <fullName evidence="1">Structural protein</fullName>
    </submittedName>
</protein>
<accession>O80203</accession>
<reference evidence="1 2" key="1">
    <citation type="journal article" date="1998" name="Mol. Microbiol.">
        <title>Molecular analysis of Methanobacterium phage psiM2.</title>
        <authorList>
            <person name="Pfister P."/>
            <person name="Wasserfallen A."/>
            <person name="Stettler R."/>
            <person name="Leisinger T."/>
        </authorList>
    </citation>
    <scope>NUCLEOTIDE SEQUENCE</scope>
</reference>
<evidence type="ECO:0000313" key="1">
    <source>
        <dbReference type="EMBL" id="AAC27052.1"/>
    </source>
</evidence>
<dbReference type="RefSeq" id="NP_046968.1">
    <property type="nucleotide sequence ID" value="NC_001902.1"/>
</dbReference>